<feature type="domain" description="DNA helicase Pif1-like DEAD-box helicase" evidence="2">
    <location>
        <begin position="694"/>
        <end position="855"/>
    </location>
</feature>
<keyword evidence="1" id="KW-0378">Hydrolase</keyword>
<evidence type="ECO:0000313" key="5">
    <source>
        <dbReference type="EMBL" id="VFU53371.1"/>
    </source>
</evidence>
<evidence type="ECO:0000259" key="2">
    <source>
        <dbReference type="Pfam" id="PF05970"/>
    </source>
</evidence>
<reference evidence="5" key="1">
    <citation type="submission" date="2019-03" db="EMBL/GenBank/DDBJ databases">
        <authorList>
            <person name="Mank J."/>
            <person name="Almeida P."/>
        </authorList>
    </citation>
    <scope>NUCLEOTIDE SEQUENCE</scope>
    <source>
        <strain evidence="5">78183</strain>
    </source>
</reference>
<dbReference type="EC" id="5.6.2.3" evidence="1"/>
<comment type="cofactor">
    <cofactor evidence="1">
        <name>Mg(2+)</name>
        <dbReference type="ChEBI" id="CHEBI:18420"/>
    </cofactor>
</comment>
<dbReference type="InterPro" id="IPR027417">
    <property type="entry name" value="P-loop_NTPase"/>
</dbReference>
<dbReference type="GO" id="GO:0016787">
    <property type="term" value="F:hydrolase activity"/>
    <property type="evidence" value="ECO:0007669"/>
    <property type="project" value="UniProtKB-KW"/>
</dbReference>
<evidence type="ECO:0000259" key="3">
    <source>
        <dbReference type="Pfam" id="PF14214"/>
    </source>
</evidence>
<protein>
    <recommendedName>
        <fullName evidence="1">ATP-dependent DNA helicase</fullName>
        <ecNumber evidence="1">5.6.2.3</ecNumber>
    </recommendedName>
</protein>
<dbReference type="AlphaFoldDB" id="A0A6N2MGL1"/>
<dbReference type="GO" id="GO:0005524">
    <property type="term" value="F:ATP binding"/>
    <property type="evidence" value="ECO:0007669"/>
    <property type="project" value="UniProtKB-KW"/>
</dbReference>
<dbReference type="InterPro" id="IPR049163">
    <property type="entry name" value="Pif1-like_2B_dom"/>
</dbReference>
<dbReference type="InterPro" id="IPR025476">
    <property type="entry name" value="Helitron_helicase-like"/>
</dbReference>
<keyword evidence="1" id="KW-0067">ATP-binding</keyword>
<accession>A0A6N2MGL1</accession>
<dbReference type="Pfam" id="PF05970">
    <property type="entry name" value="PIF1"/>
    <property type="match status" value="1"/>
</dbReference>
<sequence>MSQFPHSTSDSSIDQTIVSDLITMLASTNCLVGLFRHASQKLSEPANPGYKLQILCKRTNDSREYSNPTSDDIGGLIVGDIGAYRSERDIIIESFSDTLQRISKLHPKFMALQYPLLFPFGEDEREYGEDTLIKGGRLYQQFLVDAFANIEEDRLDYIRMNQNDLRSDLYQNISEAVLKGDVEGSSTGKIILPSSFTGGPRYMINNYQDAMAICRAYGNPDLFITFTCNTKWPEIERELDKSRGYKPEDKPDIITRVFRTKLLDMLKFIKSGAPFGETIADVHSIEFQKRGLPHTHILVWLASKFKFRIPADIDSIVSAEIPDKNIDPLCHDIVCKFMLHGPCGVAKPAAQCMSGNNFDAYCIHINVEICCQSMLIKYLFKYVNKSPDRCRAVIQHDRNDEVQAYLNCRFICPYEAVWRILQFPIHSRYPPVERLQIHLPFQQNIVFSGSESLQSVLRRPGIRNTMLTEWFECNKQFPDARELYYSEFPKKYVWDSRQKKWTMRSKGFSLGRIPYVHPAAGELYFLRLLLKSVSFANLRNVHGVLHPTFQLACKAHGLLEDDKEWSEAFCEAIATASSPQLRQLFVGIILFCQVADPLILFNQFWRSMYDDILYKLKSSFRMPNLILPDDQLKNYVLYELEQLFNASATTLQDHSLPMPNGQLLKEITNKLLREELDYDLSELISQHSLNFASLNHRQRVIYDSIIAAIFAKKKALVFVHGHGGTGKTFLWHTIINRMRSESLIVLAVASSGIASLLLPNGRTAHSRFKIPLSIDESSTCAIKKNTHLSNLLQKTALIVWDEAPMVNKCCLEALDRSMRDVLSGKTNYNKDLPFGGKTILLGGDFRQILPVIPDGLSLEEKAQIREFSEWILSVGNGQISDLPSLSTSDECFVTIPFHLLLQASCDPIPTIVSAIYPNICDVQIDPTYYRERAIVTTKNTTVAEINDFVLRITPGTKRVYLSVDSVSTSSTESDDASSLYPIEYINQLEFNGVPSHELALKIGTPVMLLRNISPSIGLCNGTRLIITQLSSKVIQAQIITGSNIGNQVFIPRIIFPIRKIRCPFTIKRRQFPLKPCYAMTINKSQGQSLKIVGIFLQDQVFTHGQLYVALSRVTSKKGLKIISCDNEGRPSTYAKNIVYKDIISAIPKVSIENIKKYNFYQSLRGRVCRVWIPTMNGQDSSYNCLFVDATNATVTSFAAFTLLDLLIVAISGMLHLDF</sequence>
<evidence type="ECO:0000256" key="1">
    <source>
        <dbReference type="RuleBase" id="RU363044"/>
    </source>
</evidence>
<dbReference type="EMBL" id="CAADRP010001818">
    <property type="protein sequence ID" value="VFU53371.1"/>
    <property type="molecule type" value="Genomic_DNA"/>
</dbReference>
<keyword evidence="1" id="KW-0227">DNA damage</keyword>
<comment type="catalytic activity">
    <reaction evidence="1">
        <text>ATP + H2O = ADP + phosphate + H(+)</text>
        <dbReference type="Rhea" id="RHEA:13065"/>
        <dbReference type="ChEBI" id="CHEBI:15377"/>
        <dbReference type="ChEBI" id="CHEBI:15378"/>
        <dbReference type="ChEBI" id="CHEBI:30616"/>
        <dbReference type="ChEBI" id="CHEBI:43474"/>
        <dbReference type="ChEBI" id="CHEBI:456216"/>
        <dbReference type="EC" id="5.6.2.3"/>
    </reaction>
</comment>
<organism evidence="5">
    <name type="scientific">Salix viminalis</name>
    <name type="common">Common osier</name>
    <name type="synonym">Basket willow</name>
    <dbReference type="NCBI Taxonomy" id="40686"/>
    <lineage>
        <taxon>Eukaryota</taxon>
        <taxon>Viridiplantae</taxon>
        <taxon>Streptophyta</taxon>
        <taxon>Embryophyta</taxon>
        <taxon>Tracheophyta</taxon>
        <taxon>Spermatophyta</taxon>
        <taxon>Magnoliopsida</taxon>
        <taxon>eudicotyledons</taxon>
        <taxon>Gunneridae</taxon>
        <taxon>Pentapetalae</taxon>
        <taxon>rosids</taxon>
        <taxon>fabids</taxon>
        <taxon>Malpighiales</taxon>
        <taxon>Salicaceae</taxon>
        <taxon>Saliceae</taxon>
        <taxon>Salix</taxon>
    </lineage>
</organism>
<feature type="domain" description="DNA helicase Pif1-like 2B" evidence="4">
    <location>
        <begin position="983"/>
        <end position="1029"/>
    </location>
</feature>
<gene>
    <name evidence="5" type="ORF">SVIM_LOCUS370505</name>
</gene>
<dbReference type="SUPFAM" id="SSF52540">
    <property type="entry name" value="P-loop containing nucleoside triphosphate hydrolases"/>
    <property type="match status" value="2"/>
</dbReference>
<feature type="domain" description="Helitron helicase-like" evidence="3">
    <location>
        <begin position="129"/>
        <end position="299"/>
    </location>
</feature>
<dbReference type="Gene3D" id="3.40.50.300">
    <property type="entry name" value="P-loop containing nucleotide triphosphate hydrolases"/>
    <property type="match status" value="2"/>
</dbReference>
<keyword evidence="1" id="KW-0347">Helicase</keyword>
<dbReference type="GO" id="GO:0006310">
    <property type="term" value="P:DNA recombination"/>
    <property type="evidence" value="ECO:0007669"/>
    <property type="project" value="UniProtKB-KW"/>
</dbReference>
<dbReference type="Pfam" id="PF21530">
    <property type="entry name" value="Pif1_2B_dom"/>
    <property type="match status" value="1"/>
</dbReference>
<dbReference type="GO" id="GO:0000723">
    <property type="term" value="P:telomere maintenance"/>
    <property type="evidence" value="ECO:0007669"/>
    <property type="project" value="InterPro"/>
</dbReference>
<comment type="similarity">
    <text evidence="1">Belongs to the helicase family.</text>
</comment>
<dbReference type="Pfam" id="PF14214">
    <property type="entry name" value="Helitron_like_N"/>
    <property type="match status" value="1"/>
</dbReference>
<dbReference type="GO" id="GO:0043139">
    <property type="term" value="F:5'-3' DNA helicase activity"/>
    <property type="evidence" value="ECO:0007669"/>
    <property type="project" value="UniProtKB-EC"/>
</dbReference>
<dbReference type="PANTHER" id="PTHR10492">
    <property type="match status" value="1"/>
</dbReference>
<name>A0A6N2MGL1_SALVM</name>
<dbReference type="GO" id="GO:0006281">
    <property type="term" value="P:DNA repair"/>
    <property type="evidence" value="ECO:0007669"/>
    <property type="project" value="UniProtKB-KW"/>
</dbReference>
<keyword evidence="1" id="KW-0547">Nucleotide-binding</keyword>
<evidence type="ECO:0000259" key="4">
    <source>
        <dbReference type="Pfam" id="PF21530"/>
    </source>
</evidence>
<dbReference type="InterPro" id="IPR010285">
    <property type="entry name" value="DNA_helicase_pif1-like_DEAD"/>
</dbReference>
<dbReference type="CDD" id="cd18809">
    <property type="entry name" value="SF1_C_RecD"/>
    <property type="match status" value="1"/>
</dbReference>
<keyword evidence="1" id="KW-0234">DNA repair</keyword>
<proteinExistence type="inferred from homology"/>
<dbReference type="PANTHER" id="PTHR10492:SF57">
    <property type="entry name" value="ATP-DEPENDENT DNA HELICASE"/>
    <property type="match status" value="1"/>
</dbReference>
<keyword evidence="1" id="KW-0233">DNA recombination</keyword>